<dbReference type="Proteomes" id="UP000295733">
    <property type="component" value="Unassembled WGS sequence"/>
</dbReference>
<dbReference type="SUPFAM" id="SSF53335">
    <property type="entry name" value="S-adenosyl-L-methionine-dependent methyltransferases"/>
    <property type="match status" value="1"/>
</dbReference>
<dbReference type="InterPro" id="IPR041698">
    <property type="entry name" value="Methyltransf_25"/>
</dbReference>
<evidence type="ECO:0000259" key="1">
    <source>
        <dbReference type="Pfam" id="PF13649"/>
    </source>
</evidence>
<dbReference type="AlphaFoldDB" id="A0A4R2NXG5"/>
<proteinExistence type="predicted"/>
<evidence type="ECO:0000313" key="3">
    <source>
        <dbReference type="Proteomes" id="UP000295733"/>
    </source>
</evidence>
<keyword evidence="3" id="KW-1185">Reference proteome</keyword>
<protein>
    <submittedName>
        <fullName evidence="2">Trans-aconitate methyltransferase</fullName>
    </submittedName>
</protein>
<comment type="caution">
    <text evidence="2">The sequence shown here is derived from an EMBL/GenBank/DDBJ whole genome shotgun (WGS) entry which is preliminary data.</text>
</comment>
<name>A0A4R2NXG5_RHOAD</name>
<keyword evidence="2" id="KW-0808">Transferase</keyword>
<accession>A0A4R2NXG5</accession>
<dbReference type="RefSeq" id="WP_132599632.1">
    <property type="nucleotide sequence ID" value="NZ_NRRP01000013.1"/>
</dbReference>
<dbReference type="Pfam" id="PF13649">
    <property type="entry name" value="Methyltransf_25"/>
    <property type="match status" value="1"/>
</dbReference>
<keyword evidence="2" id="KW-0489">Methyltransferase</keyword>
<dbReference type="InterPro" id="IPR029063">
    <property type="entry name" value="SAM-dependent_MTases_sf"/>
</dbReference>
<dbReference type="GO" id="GO:0008168">
    <property type="term" value="F:methyltransferase activity"/>
    <property type="evidence" value="ECO:0007669"/>
    <property type="project" value="UniProtKB-KW"/>
</dbReference>
<reference evidence="2 3" key="1">
    <citation type="submission" date="2019-03" db="EMBL/GenBank/DDBJ databases">
        <title>Genomic Encyclopedia of Type Strains, Phase IV (KMG-IV): sequencing the most valuable type-strain genomes for metagenomic binning, comparative biology and taxonomic classification.</title>
        <authorList>
            <person name="Goeker M."/>
        </authorList>
    </citation>
    <scope>NUCLEOTIDE SEQUENCE [LARGE SCALE GENOMIC DNA]</scope>
    <source>
        <strain evidence="2 3">DSM 2781</strain>
    </source>
</reference>
<organism evidence="2 3">
    <name type="scientific">Rhodovulum adriaticum</name>
    <name type="common">Rhodopseudomonas adriatica</name>
    <dbReference type="NCBI Taxonomy" id="35804"/>
    <lineage>
        <taxon>Bacteria</taxon>
        <taxon>Pseudomonadati</taxon>
        <taxon>Pseudomonadota</taxon>
        <taxon>Alphaproteobacteria</taxon>
        <taxon>Rhodobacterales</taxon>
        <taxon>Paracoccaceae</taxon>
        <taxon>Rhodovulum</taxon>
    </lineage>
</organism>
<dbReference type="EMBL" id="SLXL01000002">
    <property type="protein sequence ID" value="TCP26105.1"/>
    <property type="molecule type" value="Genomic_DNA"/>
</dbReference>
<dbReference type="OrthoDB" id="9808480at2"/>
<dbReference type="GO" id="GO:0032259">
    <property type="term" value="P:methylation"/>
    <property type="evidence" value="ECO:0007669"/>
    <property type="project" value="UniProtKB-KW"/>
</dbReference>
<gene>
    <name evidence="2" type="ORF">EV656_10267</name>
</gene>
<feature type="domain" description="Methyltransferase" evidence="1">
    <location>
        <begin position="39"/>
        <end position="128"/>
    </location>
</feature>
<dbReference type="CDD" id="cd02440">
    <property type="entry name" value="AdoMet_MTases"/>
    <property type="match status" value="1"/>
</dbReference>
<dbReference type="Gene3D" id="3.40.50.150">
    <property type="entry name" value="Vaccinia Virus protein VP39"/>
    <property type="match status" value="1"/>
</dbReference>
<evidence type="ECO:0000313" key="2">
    <source>
        <dbReference type="EMBL" id="TCP26105.1"/>
    </source>
</evidence>
<sequence length="238" mass="25504">MDWDAFFTLHSDLPREGPGDRDSLDWALSLAGVPHDGAICDAGCGPGDDIAGLLAHVPDGTVEALDLYDGFVAQAARRFITDPRVTVRQGDMGALSGPYDLIWSAGAVYFLGVTEALTAWRTVLAPGGAVAFSQACWFTDRPSDAARAYWEREYPQMTDIAGVNAQIAAAGYDVVGQRPLSDAAWEAYFTPLEARIAELRPGASAALAAVLDENEAEIATWRAHRAEYGYLLSVVRPA</sequence>